<keyword evidence="1" id="KW-1185">Reference proteome</keyword>
<sequence>MGNIFPVLREFISSRSDSQMCSVDLCNRRRRVHSVHMLLNASININKVTCNTTVTILSGYTVKQKLRHSHKAKPEQQIHTLSICHKGENEALRMHKSFLTVVI</sequence>
<dbReference type="Proteomes" id="UP000050795">
    <property type="component" value="Unassembled WGS sequence"/>
</dbReference>
<protein>
    <submittedName>
        <fullName evidence="2">Uncharacterized protein</fullName>
    </submittedName>
</protein>
<accession>A0AA85J3A2</accession>
<reference evidence="2" key="2">
    <citation type="submission" date="2023-11" db="UniProtKB">
        <authorList>
            <consortium name="WormBaseParasite"/>
        </authorList>
    </citation>
    <scope>IDENTIFICATION</scope>
</reference>
<evidence type="ECO:0000313" key="1">
    <source>
        <dbReference type="Proteomes" id="UP000050795"/>
    </source>
</evidence>
<proteinExistence type="predicted"/>
<evidence type="ECO:0000313" key="2">
    <source>
        <dbReference type="WBParaSite" id="TREG1_127570.1"/>
    </source>
</evidence>
<organism evidence="1 2">
    <name type="scientific">Trichobilharzia regenti</name>
    <name type="common">Nasal bird schistosome</name>
    <dbReference type="NCBI Taxonomy" id="157069"/>
    <lineage>
        <taxon>Eukaryota</taxon>
        <taxon>Metazoa</taxon>
        <taxon>Spiralia</taxon>
        <taxon>Lophotrochozoa</taxon>
        <taxon>Platyhelminthes</taxon>
        <taxon>Trematoda</taxon>
        <taxon>Digenea</taxon>
        <taxon>Strigeidida</taxon>
        <taxon>Schistosomatoidea</taxon>
        <taxon>Schistosomatidae</taxon>
        <taxon>Trichobilharzia</taxon>
    </lineage>
</organism>
<dbReference type="WBParaSite" id="TREG1_127570.1">
    <property type="protein sequence ID" value="TREG1_127570.1"/>
    <property type="gene ID" value="TREG1_127570"/>
</dbReference>
<dbReference type="AlphaFoldDB" id="A0AA85J3A2"/>
<name>A0AA85J3A2_TRIRE</name>
<reference evidence="1" key="1">
    <citation type="submission" date="2022-06" db="EMBL/GenBank/DDBJ databases">
        <authorList>
            <person name="Berger JAMES D."/>
            <person name="Berger JAMES D."/>
        </authorList>
    </citation>
    <scope>NUCLEOTIDE SEQUENCE [LARGE SCALE GENOMIC DNA]</scope>
</reference>